<proteinExistence type="predicted"/>
<organism evidence="5 6">
    <name type="scientific">Acinetobacter radioresistens SK82</name>
    <dbReference type="NCBI Taxonomy" id="596318"/>
    <lineage>
        <taxon>Bacteria</taxon>
        <taxon>Pseudomonadati</taxon>
        <taxon>Pseudomonadota</taxon>
        <taxon>Gammaproteobacteria</taxon>
        <taxon>Moraxellales</taxon>
        <taxon>Moraxellaceae</taxon>
        <taxon>Acinetobacter</taxon>
    </lineage>
</organism>
<evidence type="ECO:0000313" key="6">
    <source>
        <dbReference type="Proteomes" id="UP000018419"/>
    </source>
</evidence>
<feature type="compositionally biased region" description="Low complexity" evidence="3">
    <location>
        <begin position="260"/>
        <end position="302"/>
    </location>
</feature>
<comment type="caution">
    <text evidence="5">The sequence shown here is derived from an EMBL/GenBank/DDBJ whole genome shotgun (WGS) entry which is preliminary data.</text>
</comment>
<dbReference type="SUPFAM" id="SSF53300">
    <property type="entry name" value="vWA-like"/>
    <property type="match status" value="1"/>
</dbReference>
<keyword evidence="2" id="KW-0106">Calcium</keyword>
<feature type="domain" description="PilY1 beta-propeller" evidence="4">
    <location>
        <begin position="789"/>
        <end position="1064"/>
    </location>
</feature>
<reference evidence="5 6" key="1">
    <citation type="submission" date="2009-07" db="EMBL/GenBank/DDBJ databases">
        <authorList>
            <person name="Madupu R."/>
            <person name="Durkin A.S."/>
            <person name="Torralba M."/>
            <person name="Methe B."/>
            <person name="Sutton G.G."/>
            <person name="Strausberg R.L."/>
            <person name="Nelson K.E."/>
        </authorList>
    </citation>
    <scope>NUCLEOTIDE SEQUENCE [LARGE SCALE GENOMIC DNA]</scope>
    <source>
        <strain evidence="5 6">SK82</strain>
    </source>
</reference>
<evidence type="ECO:0000256" key="2">
    <source>
        <dbReference type="ARBA" id="ARBA00022837"/>
    </source>
</evidence>
<dbReference type="RefSeq" id="WP_005405237.1">
    <property type="nucleotide sequence ID" value="NZ_ACVR01000061.1"/>
</dbReference>
<gene>
    <name evidence="5" type="ORF">ACIRA0001_1996</name>
</gene>
<name>A0ABM9YLL6_ACIRA</name>
<sequence>MDKLIKKIKVASVSGIVTILICITQSVSSYASDTELYRPPQNKELTLMFMLDVSGSMSPSGNSYGENRLQSLKNGMLKLLQGDSSDGTQPLPDDLVTGLSEFSGTTGRIKLEARSLGEKISIGGAKEVYRTIQTIEQNANRTVTSSRITSFSQNRTQYGTRTQSCWFIFCSWDEPGNWTPSDSSNTGWVNQSSSSGTWTSDNPSWSLSGNPSATATTNQECRAWATNNTSCTLWINTSTPLSSFNTSTSVTSNTSFSYSNIRSGSESPISSSSPVTSGITNSNPSCSGSNCSRTQSRTQSTTEIKTTPQNATASYTSTVTYSGANTITHRERMINAVNALTAGGGTPTAFAYAEVAAYLMGQTTKNVVNSGFTASSEGAIRNTNNYIKPEQIDSSKTCNGQGIYFLTDGVPEYGRSNSSLDIMRTSLGTSGSDFSCKADSLGWRTPYYNSSNNTNNWTCIGEYTKAILNKDLNPTGTSILTAVVGFGSDMSADRPSSSVANDIADAKAWGELGEGGFYKGNNAQSIVDSVSDFINKLDRYIPGVTVGSATIPVDALDTQNVQPWAYFPQFDPKPTNSSTGALTWIGNVKKYKTLNNNLLDRGNEIITDNNGLLKDDLNDYWADTSVTKTITKEVNGNKISFKVKVGGALSQLPVGYNANNTPIERRIFTDRTIQVSSTDSTTNQIGSISSGNLKKIGRNDFISSSVNQFKEDPKRGYILSLLGYNVSRELASSINSLPKNDTNQTQLERLVSSNSALLRQMGAVMHSRPILLTQQGTTKYENEVLSYDDRDDLILFGTTQGLLHIVKAGKTATDTEAGKELFTFVPNEMIENQAEAFLNQESQSGTLQYGIDGQWTAYTEYVTQKGSNSTDEPVVTVKGGKQWVYGGLRMGGRSYYALDLTDISSTDNNSVPKLKFRINPSATSSGPLSYMGQSWSKPNITWVNWKGKRKLVMFVGGGYDMGYEADVYNQVNGVGAGVYMFDADNGDLLWWASSNLAADVNSENSPNALKVDDMKYSVVSQIKTVDRNNDGLVDHLYFGDLGGQVWRVDLNNTKTLTDAFAKRAVKILNLNKTNGSSPRFYTTPSFTIHNGGASGLFATISLGSGDLSSPMSAESSSGKDNIYVIFDKDVTKANLYQLTDNQLITRNIVIGSSGNTLAVNTDGNTKTTLARAGWYYPLANKLRVLNDTVAIAGDLYVSVFDSSKDLDALSCSGGVRGESNVEQFCLPYGQCSEIKNGSEVIGTRLKDVPLGKGNIGIAFGGSTGTPSPDRTLILNVSKPVGKVLPNYPGKLKLVSQRWYEKYAKAS</sequence>
<feature type="region of interest" description="Disordered" evidence="3">
    <location>
        <begin position="180"/>
        <end position="213"/>
    </location>
</feature>
<dbReference type="InterPro" id="IPR036465">
    <property type="entry name" value="vWFA_dom_sf"/>
</dbReference>
<keyword evidence="6" id="KW-1185">Reference proteome</keyword>
<keyword evidence="1" id="KW-0479">Metal-binding</keyword>
<dbReference type="Pfam" id="PF05567">
    <property type="entry name" value="T4P_PilY1"/>
    <property type="match status" value="1"/>
</dbReference>
<accession>A0ABM9YLL6</accession>
<evidence type="ECO:0000256" key="3">
    <source>
        <dbReference type="SAM" id="MobiDB-lite"/>
    </source>
</evidence>
<dbReference type="EMBL" id="ACVR01000061">
    <property type="protein sequence ID" value="EET81869.1"/>
    <property type="molecule type" value="Genomic_DNA"/>
</dbReference>
<evidence type="ECO:0000259" key="4">
    <source>
        <dbReference type="Pfam" id="PF05567"/>
    </source>
</evidence>
<dbReference type="Proteomes" id="UP000018419">
    <property type="component" value="Unassembled WGS sequence"/>
</dbReference>
<evidence type="ECO:0000256" key="1">
    <source>
        <dbReference type="ARBA" id="ARBA00022723"/>
    </source>
</evidence>
<feature type="region of interest" description="Disordered" evidence="3">
    <location>
        <begin position="260"/>
        <end position="312"/>
    </location>
</feature>
<dbReference type="InterPro" id="IPR008707">
    <property type="entry name" value="B-propeller_PilY1"/>
</dbReference>
<protein>
    <recommendedName>
        <fullName evidence="4">PilY1 beta-propeller domain-containing protein</fullName>
    </recommendedName>
</protein>
<evidence type="ECO:0000313" key="5">
    <source>
        <dbReference type="EMBL" id="EET81869.1"/>
    </source>
</evidence>